<keyword evidence="3" id="KW-1185">Reference proteome</keyword>
<evidence type="ECO:0000313" key="3">
    <source>
        <dbReference type="Proteomes" id="UP000198211"/>
    </source>
</evidence>
<name>A0A225VR81_9STRA</name>
<organism evidence="2 3">
    <name type="scientific">Phytophthora megakarya</name>
    <dbReference type="NCBI Taxonomy" id="4795"/>
    <lineage>
        <taxon>Eukaryota</taxon>
        <taxon>Sar</taxon>
        <taxon>Stramenopiles</taxon>
        <taxon>Oomycota</taxon>
        <taxon>Peronosporomycetes</taxon>
        <taxon>Peronosporales</taxon>
        <taxon>Peronosporaceae</taxon>
        <taxon>Phytophthora</taxon>
    </lineage>
</organism>
<dbReference type="EMBL" id="NBNE01003702">
    <property type="protein sequence ID" value="OWZ07040.1"/>
    <property type="molecule type" value="Genomic_DNA"/>
</dbReference>
<feature type="region of interest" description="Disordered" evidence="1">
    <location>
        <begin position="1"/>
        <end position="36"/>
    </location>
</feature>
<feature type="compositionally biased region" description="Low complexity" evidence="1">
    <location>
        <begin position="11"/>
        <end position="22"/>
    </location>
</feature>
<comment type="caution">
    <text evidence="2">The sequence shown here is derived from an EMBL/GenBank/DDBJ whole genome shotgun (WGS) entry which is preliminary data.</text>
</comment>
<evidence type="ECO:0000313" key="2">
    <source>
        <dbReference type="EMBL" id="OWZ07040.1"/>
    </source>
</evidence>
<reference evidence="3" key="1">
    <citation type="submission" date="2017-03" db="EMBL/GenBank/DDBJ databases">
        <title>Phytopthora megakarya and P. palmivora, two closely related causual agents of cacao black pod achieved similar genome size and gene model numbers by different mechanisms.</title>
        <authorList>
            <person name="Ali S."/>
            <person name="Shao J."/>
            <person name="Larry D.J."/>
            <person name="Kronmiller B."/>
            <person name="Shen D."/>
            <person name="Strem M.D."/>
            <person name="Melnick R.L."/>
            <person name="Guiltinan M.J."/>
            <person name="Tyler B.M."/>
            <person name="Meinhardt L.W."/>
            <person name="Bailey B.A."/>
        </authorList>
    </citation>
    <scope>NUCLEOTIDE SEQUENCE [LARGE SCALE GENOMIC DNA]</scope>
    <source>
        <strain evidence="3">zdho120</strain>
    </source>
</reference>
<dbReference type="OrthoDB" id="98757at2759"/>
<protein>
    <submittedName>
        <fullName evidence="2">Uncharacterized protein</fullName>
    </submittedName>
</protein>
<dbReference type="Proteomes" id="UP000198211">
    <property type="component" value="Unassembled WGS sequence"/>
</dbReference>
<accession>A0A225VR81</accession>
<proteinExistence type="predicted"/>
<sequence>MGLLPPRKKSSLLFKSRSSLSKRPQEDPFNSTPLPREAQKLKMQILNAHPEPLMRFSMSRMRHVVAQPPVEIPIELRKKHLVSSRVSGHSVPLTRTMWDKKMKQYKKHKLDVIGEGIHYQ</sequence>
<feature type="compositionally biased region" description="Basic residues" evidence="1">
    <location>
        <begin position="1"/>
        <end position="10"/>
    </location>
</feature>
<evidence type="ECO:0000256" key="1">
    <source>
        <dbReference type="SAM" id="MobiDB-lite"/>
    </source>
</evidence>
<gene>
    <name evidence="2" type="ORF">PHMEG_00020620</name>
</gene>
<dbReference type="AlphaFoldDB" id="A0A225VR81"/>